<dbReference type="Pfam" id="PF00106">
    <property type="entry name" value="adh_short"/>
    <property type="match status" value="1"/>
</dbReference>
<dbReference type="SUPFAM" id="SSF51735">
    <property type="entry name" value="NAD(P)-binding Rossmann-fold domains"/>
    <property type="match status" value="1"/>
</dbReference>
<comment type="similarity">
    <text evidence="2">Belongs to the short-chain dehydrogenases/reductases (SDR) family.</text>
</comment>
<dbReference type="Proteomes" id="UP000053201">
    <property type="component" value="Unassembled WGS sequence"/>
</dbReference>
<dbReference type="eggNOG" id="KOG1208">
    <property type="taxonomic scope" value="Eukaryota"/>
</dbReference>
<protein>
    <recommendedName>
        <fullName evidence="5">NAD(P)-binding protein</fullName>
    </recommendedName>
</protein>
<dbReference type="CDD" id="cd05327">
    <property type="entry name" value="retinol-DH_like_SDR_c_like"/>
    <property type="match status" value="1"/>
</dbReference>
<organism evidence="3 4">
    <name type="scientific">Spizellomyces punctatus (strain DAOM BR117)</name>
    <dbReference type="NCBI Taxonomy" id="645134"/>
    <lineage>
        <taxon>Eukaryota</taxon>
        <taxon>Fungi</taxon>
        <taxon>Fungi incertae sedis</taxon>
        <taxon>Chytridiomycota</taxon>
        <taxon>Chytridiomycota incertae sedis</taxon>
        <taxon>Chytridiomycetes</taxon>
        <taxon>Spizellomycetales</taxon>
        <taxon>Spizellomycetaceae</taxon>
        <taxon>Spizellomyces</taxon>
    </lineage>
</organism>
<evidence type="ECO:0000256" key="2">
    <source>
        <dbReference type="RuleBase" id="RU000363"/>
    </source>
</evidence>
<reference evidence="3 4" key="1">
    <citation type="submission" date="2009-08" db="EMBL/GenBank/DDBJ databases">
        <title>The Genome Sequence of Spizellomyces punctatus strain DAOM BR117.</title>
        <authorList>
            <consortium name="The Broad Institute Genome Sequencing Platform"/>
            <person name="Russ C."/>
            <person name="Cuomo C."/>
            <person name="Shea T."/>
            <person name="Young S.K."/>
            <person name="Zeng Q."/>
            <person name="Koehrsen M."/>
            <person name="Haas B."/>
            <person name="Borodovsky M."/>
            <person name="Guigo R."/>
            <person name="Alvarado L."/>
            <person name="Berlin A."/>
            <person name="Bochicchio J."/>
            <person name="Borenstein D."/>
            <person name="Chapman S."/>
            <person name="Chen Z."/>
            <person name="Engels R."/>
            <person name="Freedman E."/>
            <person name="Gellesch M."/>
            <person name="Goldberg J."/>
            <person name="Griggs A."/>
            <person name="Gujja S."/>
            <person name="Heiman D."/>
            <person name="Hepburn T."/>
            <person name="Howarth C."/>
            <person name="Jen D."/>
            <person name="Larson L."/>
            <person name="Lewis B."/>
            <person name="Mehta T."/>
            <person name="Park D."/>
            <person name="Pearson M."/>
            <person name="Roberts A."/>
            <person name="Saif S."/>
            <person name="Shenoy N."/>
            <person name="Sisk P."/>
            <person name="Stolte C."/>
            <person name="Sykes S."/>
            <person name="Thomson T."/>
            <person name="Walk T."/>
            <person name="White J."/>
            <person name="Yandava C."/>
            <person name="Burger G."/>
            <person name="Gray M.W."/>
            <person name="Holland P.W.H."/>
            <person name="King N."/>
            <person name="Lang F.B.F."/>
            <person name="Roger A.J."/>
            <person name="Ruiz-Trillo I."/>
            <person name="Lander E."/>
            <person name="Nusbaum C."/>
        </authorList>
    </citation>
    <scope>NUCLEOTIDE SEQUENCE [LARGE SCALE GENOMIC DNA]</scope>
    <source>
        <strain evidence="3 4">DAOM BR117</strain>
    </source>
</reference>
<dbReference type="VEuPathDB" id="FungiDB:SPPG_05742"/>
<accession>A0A0L0HB02</accession>
<keyword evidence="4" id="KW-1185">Reference proteome</keyword>
<dbReference type="FunCoup" id="A0A0L0HB02">
    <property type="interactions" value="131"/>
</dbReference>
<dbReference type="EMBL" id="KQ257459">
    <property type="protein sequence ID" value="KNC98760.1"/>
    <property type="molecule type" value="Genomic_DNA"/>
</dbReference>
<dbReference type="PRINTS" id="PR00081">
    <property type="entry name" value="GDHRDH"/>
</dbReference>
<evidence type="ECO:0000313" key="3">
    <source>
        <dbReference type="EMBL" id="KNC98760.1"/>
    </source>
</evidence>
<dbReference type="OMA" id="VNHLHFF"/>
<evidence type="ECO:0000256" key="1">
    <source>
        <dbReference type="ARBA" id="ARBA00023002"/>
    </source>
</evidence>
<dbReference type="RefSeq" id="XP_016606800.1">
    <property type="nucleotide sequence ID" value="XM_016753951.1"/>
</dbReference>
<dbReference type="PRINTS" id="PR00080">
    <property type="entry name" value="SDRFAMILY"/>
</dbReference>
<dbReference type="PANTHER" id="PTHR43157:SF31">
    <property type="entry name" value="PHOSPHATIDYLINOSITOL-GLYCAN BIOSYNTHESIS CLASS F PROTEIN"/>
    <property type="match status" value="1"/>
</dbReference>
<dbReference type="STRING" id="645134.A0A0L0HB02"/>
<sequence length="318" mass="35056">MVFGFFEKHFEAKDIPDLSGKVAIVTGGNTGIGYQSVLHLADHNAKVYLAARTEARALEAIAKIKEQIPHANVVFLKMDLMDLASVKEASKQFKEKETRLDILLNNAGIMAVPYEISKDGLEVQFQTNHMGHFLFTHELLPTLISTSKLPASSVRIVNVSSMAHNILASTYQFETVEQANRDFGSTWTRYSQSKTANILFTTGLEKHLKSEKIFANSLHPGAVDTELSRGPAATYGKLFGGIYSAFSRVALVSSYKGALTSLYCATSPEIEEKNLRAKYFVPIAKVATPSAQAQDEKLADQLWDLSIKFLKEKGFISA</sequence>
<name>A0A0L0HB02_SPIPD</name>
<gene>
    <name evidence="3" type="ORF">SPPG_05742</name>
</gene>
<dbReference type="InParanoid" id="A0A0L0HB02"/>
<dbReference type="PANTHER" id="PTHR43157">
    <property type="entry name" value="PHOSPHATIDYLINOSITOL-GLYCAN BIOSYNTHESIS CLASS F PROTEIN-RELATED"/>
    <property type="match status" value="1"/>
</dbReference>
<dbReference type="InterPro" id="IPR036291">
    <property type="entry name" value="NAD(P)-bd_dom_sf"/>
</dbReference>
<dbReference type="InterPro" id="IPR002347">
    <property type="entry name" value="SDR_fam"/>
</dbReference>
<dbReference type="AlphaFoldDB" id="A0A0L0HB02"/>
<keyword evidence="1" id="KW-0560">Oxidoreductase</keyword>
<dbReference type="GeneID" id="27689097"/>
<evidence type="ECO:0000313" key="4">
    <source>
        <dbReference type="Proteomes" id="UP000053201"/>
    </source>
</evidence>
<dbReference type="OrthoDB" id="191139at2759"/>
<evidence type="ECO:0008006" key="5">
    <source>
        <dbReference type="Google" id="ProtNLM"/>
    </source>
</evidence>
<proteinExistence type="inferred from homology"/>
<dbReference type="GO" id="GO:0016491">
    <property type="term" value="F:oxidoreductase activity"/>
    <property type="evidence" value="ECO:0007669"/>
    <property type="project" value="UniProtKB-KW"/>
</dbReference>
<dbReference type="Gene3D" id="3.40.50.720">
    <property type="entry name" value="NAD(P)-binding Rossmann-like Domain"/>
    <property type="match status" value="1"/>
</dbReference>